<evidence type="ECO:0000256" key="4">
    <source>
        <dbReference type="ARBA" id="ARBA00022496"/>
    </source>
</evidence>
<keyword evidence="22" id="KW-1185">Reference proteome</keyword>
<evidence type="ECO:0000256" key="8">
    <source>
        <dbReference type="ARBA" id="ARBA00022989"/>
    </source>
</evidence>
<evidence type="ECO:0000256" key="2">
    <source>
        <dbReference type="ARBA" id="ARBA00006375"/>
    </source>
</evidence>
<dbReference type="InterPro" id="IPR018108">
    <property type="entry name" value="MCP_transmembrane"/>
</dbReference>
<keyword evidence="4" id="KW-0410">Iron transport</keyword>
<feature type="repeat" description="Solcar" evidence="18">
    <location>
        <begin position="38"/>
        <end position="126"/>
    </location>
</feature>
<evidence type="ECO:0000256" key="1">
    <source>
        <dbReference type="ARBA" id="ARBA00004448"/>
    </source>
</evidence>
<evidence type="ECO:0000256" key="14">
    <source>
        <dbReference type="ARBA" id="ARBA00037061"/>
    </source>
</evidence>
<dbReference type="OrthoDB" id="43906at2759"/>
<keyword evidence="11" id="KW-0496">Mitochondrion</keyword>
<dbReference type="FunFam" id="1.50.40.10:FF:000031">
    <property type="entry name" value="mitoferrin-2 isoform X1"/>
    <property type="match status" value="1"/>
</dbReference>
<comment type="function">
    <text evidence="14">Mitochondrial iron transporter that specifically mediates iron uptake in developing erythroid cells, thereby playing an essential role in heme biosynthesis.</text>
</comment>
<keyword evidence="10" id="KW-0406">Ion transport</keyword>
<dbReference type="Ensembl" id="ENSMMDT00005054379.1">
    <property type="protein sequence ID" value="ENSMMDP00005053341.1"/>
    <property type="gene ID" value="ENSMMDG00005023986.1"/>
</dbReference>
<accession>A0A668AYL4</accession>
<evidence type="ECO:0000256" key="20">
    <source>
        <dbReference type="SAM" id="MobiDB-lite"/>
    </source>
</evidence>
<dbReference type="GeneID" id="115365583"/>
<reference evidence="21" key="3">
    <citation type="submission" date="2025-09" db="UniProtKB">
        <authorList>
            <consortium name="Ensembl"/>
        </authorList>
    </citation>
    <scope>IDENTIFICATION</scope>
</reference>
<dbReference type="InParanoid" id="A0A668AYL4"/>
<comment type="subcellular location">
    <subcellularLocation>
        <location evidence="1">Mitochondrion inner membrane</location>
        <topology evidence="1">Multi-pass membrane protein</topology>
    </subcellularLocation>
</comment>
<comment type="similarity">
    <text evidence="2 19">Belongs to the mitochondrial carrier (TC 2.A.29) family.</text>
</comment>
<dbReference type="GO" id="GO:0015093">
    <property type="term" value="F:ferrous iron transmembrane transporter activity"/>
    <property type="evidence" value="ECO:0007669"/>
    <property type="project" value="TreeGrafter"/>
</dbReference>
<dbReference type="PANTHER" id="PTHR45758">
    <property type="entry name" value="MITOFERRIN-1-RELATED"/>
    <property type="match status" value="1"/>
</dbReference>
<gene>
    <name evidence="21" type="primary">SLC25A37</name>
    <name evidence="21" type="synonym">slc25a37</name>
</gene>
<evidence type="ECO:0000256" key="15">
    <source>
        <dbReference type="ARBA" id="ARBA00040418"/>
    </source>
</evidence>
<dbReference type="InterPro" id="IPR002067">
    <property type="entry name" value="MCP"/>
</dbReference>
<dbReference type="Proteomes" id="UP000472263">
    <property type="component" value="Chromosome 9"/>
</dbReference>
<dbReference type="GO" id="GO:0043249">
    <property type="term" value="P:erythrocyte maturation"/>
    <property type="evidence" value="ECO:0007669"/>
    <property type="project" value="Ensembl"/>
</dbReference>
<evidence type="ECO:0000256" key="9">
    <source>
        <dbReference type="ARBA" id="ARBA00023004"/>
    </source>
</evidence>
<evidence type="ECO:0000256" key="13">
    <source>
        <dbReference type="ARBA" id="ARBA00036243"/>
    </source>
</evidence>
<dbReference type="PRINTS" id="PR00926">
    <property type="entry name" value="MITOCARRIER"/>
</dbReference>
<keyword evidence="12 18" id="KW-0472">Membrane</keyword>
<dbReference type="PANTHER" id="PTHR45758:SF4">
    <property type="entry name" value="MITOFERRIN-1"/>
    <property type="match status" value="1"/>
</dbReference>
<dbReference type="CTD" id="51312"/>
<dbReference type="SUPFAM" id="SSF103506">
    <property type="entry name" value="Mitochondrial carrier"/>
    <property type="match status" value="1"/>
</dbReference>
<protein>
    <recommendedName>
        <fullName evidence="15">Mitoferrin-1</fullName>
    </recommendedName>
    <alternativeName>
        <fullName evidence="16">Mitochondrial iron transporter 1</fullName>
    </alternativeName>
    <alternativeName>
        <fullName evidence="17">Solute carrier family 25 member 37</fullName>
    </alternativeName>
</protein>
<reference evidence="21" key="2">
    <citation type="submission" date="2025-08" db="UniProtKB">
        <authorList>
            <consortium name="Ensembl"/>
        </authorList>
    </citation>
    <scope>IDENTIFICATION</scope>
</reference>
<feature type="region of interest" description="Disordered" evidence="20">
    <location>
        <begin position="1"/>
        <end position="37"/>
    </location>
</feature>
<dbReference type="RefSeq" id="XP_029916527.1">
    <property type="nucleotide sequence ID" value="XM_030060667.1"/>
</dbReference>
<evidence type="ECO:0000256" key="3">
    <source>
        <dbReference type="ARBA" id="ARBA00022448"/>
    </source>
</evidence>
<feature type="repeat" description="Solcar" evidence="18">
    <location>
        <begin position="136"/>
        <end position="220"/>
    </location>
</feature>
<reference evidence="21" key="1">
    <citation type="submission" date="2019-06" db="EMBL/GenBank/DDBJ databases">
        <authorList>
            <consortium name="Wellcome Sanger Institute Data Sharing"/>
        </authorList>
    </citation>
    <scope>NUCLEOTIDE SEQUENCE [LARGE SCALE GENOMIC DNA]</scope>
</reference>
<feature type="repeat" description="Solcar" evidence="18">
    <location>
        <begin position="227"/>
        <end position="321"/>
    </location>
</feature>
<keyword evidence="6" id="KW-0677">Repeat</keyword>
<evidence type="ECO:0000256" key="11">
    <source>
        <dbReference type="ARBA" id="ARBA00023128"/>
    </source>
</evidence>
<evidence type="ECO:0000256" key="17">
    <source>
        <dbReference type="ARBA" id="ARBA00041894"/>
    </source>
</evidence>
<evidence type="ECO:0000313" key="22">
    <source>
        <dbReference type="Proteomes" id="UP000472263"/>
    </source>
</evidence>
<keyword evidence="7" id="KW-0999">Mitochondrion inner membrane</keyword>
<dbReference type="AlphaFoldDB" id="A0A668AYL4"/>
<evidence type="ECO:0000256" key="19">
    <source>
        <dbReference type="RuleBase" id="RU000488"/>
    </source>
</evidence>
<evidence type="ECO:0000256" key="5">
    <source>
        <dbReference type="ARBA" id="ARBA00022692"/>
    </source>
</evidence>
<keyword evidence="5 18" id="KW-0812">Transmembrane</keyword>
<dbReference type="FunCoup" id="A0A668AYL4">
    <property type="interactions" value="1648"/>
</dbReference>
<dbReference type="InterPro" id="IPR023395">
    <property type="entry name" value="MCP_dom_sf"/>
</dbReference>
<keyword evidence="3 19" id="KW-0813">Transport</keyword>
<keyword evidence="8" id="KW-1133">Transmembrane helix</keyword>
<dbReference type="GO" id="GO:0005743">
    <property type="term" value="C:mitochondrial inner membrane"/>
    <property type="evidence" value="ECO:0007669"/>
    <property type="project" value="UniProtKB-SubCell"/>
</dbReference>
<keyword evidence="9" id="KW-0408">Iron</keyword>
<dbReference type="FunFam" id="1.50.40.10:FF:000027">
    <property type="entry name" value="mitoferrin-2 isoform X1"/>
    <property type="match status" value="1"/>
</dbReference>
<evidence type="ECO:0000313" key="21">
    <source>
        <dbReference type="Ensembl" id="ENSMMDP00005053341.1"/>
    </source>
</evidence>
<evidence type="ECO:0000256" key="6">
    <source>
        <dbReference type="ARBA" id="ARBA00022737"/>
    </source>
</evidence>
<organism evidence="21 22">
    <name type="scientific">Myripristis murdjan</name>
    <name type="common">pinecone soldierfish</name>
    <dbReference type="NCBI Taxonomy" id="586833"/>
    <lineage>
        <taxon>Eukaryota</taxon>
        <taxon>Metazoa</taxon>
        <taxon>Chordata</taxon>
        <taxon>Craniata</taxon>
        <taxon>Vertebrata</taxon>
        <taxon>Euteleostomi</taxon>
        <taxon>Actinopterygii</taxon>
        <taxon>Neopterygii</taxon>
        <taxon>Teleostei</taxon>
        <taxon>Neoteleostei</taxon>
        <taxon>Acanthomorphata</taxon>
        <taxon>Holocentriformes</taxon>
        <taxon>Holocentridae</taxon>
        <taxon>Myripristis</taxon>
    </lineage>
</organism>
<dbReference type="GO" id="GO:0048250">
    <property type="term" value="P:iron import into the mitochondrion"/>
    <property type="evidence" value="ECO:0007669"/>
    <property type="project" value="Ensembl"/>
</dbReference>
<name>A0A668AYL4_9TELE</name>
<comment type="catalytic activity">
    <reaction evidence="13">
        <text>Fe(2+)(in) = Fe(2+)(out)</text>
        <dbReference type="Rhea" id="RHEA:28486"/>
        <dbReference type="ChEBI" id="CHEBI:29033"/>
    </reaction>
</comment>
<dbReference type="Pfam" id="PF00153">
    <property type="entry name" value="Mito_carr"/>
    <property type="match status" value="3"/>
</dbReference>
<sequence length="336" mass="37070">MELSADPAVATLEMSETKRKDGEASSSDGDYESLPPHVSMTTHMTAGAVAGILEHTVMYPVDSVKTRMQSLQPDPKAEYRSVFEALRRIIQTEGIFRPLRGLNITMMGAGPAHALYFACYERVKRSLSDVIQNGGNSHLANGVAGSMATVLHDAVMNPAEVVKQRMQMYNSPYRGLWDCVRTVTRTEGIGAFYRSYTTQLTMNIPFQAVHFITYELMQEQLNPHRHYQPGTHIVSGAAAGAVSAAVTTPLDVCKTLLNTQENVALSSMHISGRLTGMANAFRTVYRLGGLPAFFKGVQARVIYQMPSTAIAWSVYEFFKYFLTKQKLEHEAGTGPF</sequence>
<dbReference type="PROSITE" id="PS50920">
    <property type="entry name" value="SOLCAR"/>
    <property type="match status" value="3"/>
</dbReference>
<dbReference type="GeneTree" id="ENSGT00940000158607"/>
<dbReference type="GO" id="GO:0035162">
    <property type="term" value="P:embryonic hemopoiesis"/>
    <property type="evidence" value="ECO:0007669"/>
    <property type="project" value="Ensembl"/>
</dbReference>
<evidence type="ECO:0000256" key="16">
    <source>
        <dbReference type="ARBA" id="ARBA00041873"/>
    </source>
</evidence>
<dbReference type="Gene3D" id="1.50.40.10">
    <property type="entry name" value="Mitochondrial carrier domain"/>
    <property type="match status" value="2"/>
</dbReference>
<evidence type="ECO:0000256" key="10">
    <source>
        <dbReference type="ARBA" id="ARBA00023065"/>
    </source>
</evidence>
<evidence type="ECO:0000256" key="12">
    <source>
        <dbReference type="ARBA" id="ARBA00023136"/>
    </source>
</evidence>
<proteinExistence type="inferred from homology"/>
<evidence type="ECO:0000256" key="7">
    <source>
        <dbReference type="ARBA" id="ARBA00022792"/>
    </source>
</evidence>
<evidence type="ECO:0000256" key="18">
    <source>
        <dbReference type="PROSITE-ProRule" id="PRU00282"/>
    </source>
</evidence>